<gene>
    <name evidence="7" type="ORF">K432DRAFT_332250</name>
</gene>
<dbReference type="Gene3D" id="1.25.10.10">
    <property type="entry name" value="Leucine-rich Repeat Variant"/>
    <property type="match status" value="1"/>
</dbReference>
<dbReference type="InterPro" id="IPR036322">
    <property type="entry name" value="WD40_repeat_dom_sf"/>
</dbReference>
<dbReference type="GO" id="GO:0030674">
    <property type="term" value="F:protein-macromolecule adaptor activity"/>
    <property type="evidence" value="ECO:0007669"/>
    <property type="project" value="TreeGrafter"/>
</dbReference>
<evidence type="ECO:0000313" key="7">
    <source>
        <dbReference type="EMBL" id="OCK78325.1"/>
    </source>
</evidence>
<evidence type="ECO:0000256" key="2">
    <source>
        <dbReference type="ARBA" id="ARBA00022574"/>
    </source>
</evidence>
<dbReference type="GO" id="GO:0031931">
    <property type="term" value="C:TORC1 complex"/>
    <property type="evidence" value="ECO:0007669"/>
    <property type="project" value="InterPro"/>
</dbReference>
<accession>A0A8E2E6K3</accession>
<proteinExistence type="inferred from homology"/>
<dbReference type="Gene3D" id="2.130.10.10">
    <property type="entry name" value="YVTN repeat-like/Quinoprotein amine dehydrogenase"/>
    <property type="match status" value="2"/>
</dbReference>
<evidence type="ECO:0000256" key="3">
    <source>
        <dbReference type="ARBA" id="ARBA00022737"/>
    </source>
</evidence>
<dbReference type="InterPro" id="IPR004083">
    <property type="entry name" value="Raptor"/>
</dbReference>
<feature type="domain" description="Raptor N-terminal CASPase-like" evidence="6">
    <location>
        <begin position="174"/>
        <end position="330"/>
    </location>
</feature>
<dbReference type="FunFam" id="2.130.10.10:FF:000278">
    <property type="entry name" value="WD repeat-containing protein mip1"/>
    <property type="match status" value="1"/>
</dbReference>
<dbReference type="Pfam" id="PF00400">
    <property type="entry name" value="WD40"/>
    <property type="match status" value="1"/>
</dbReference>
<feature type="compositionally biased region" description="Basic and acidic residues" evidence="5">
    <location>
        <begin position="981"/>
        <end position="990"/>
    </location>
</feature>
<dbReference type="GO" id="GO:0009267">
    <property type="term" value="P:cellular response to starvation"/>
    <property type="evidence" value="ECO:0007669"/>
    <property type="project" value="TreeGrafter"/>
</dbReference>
<dbReference type="Proteomes" id="UP000250266">
    <property type="component" value="Unassembled WGS sequence"/>
</dbReference>
<dbReference type="GO" id="GO:0071230">
    <property type="term" value="P:cellular response to amino acid stimulus"/>
    <property type="evidence" value="ECO:0007669"/>
    <property type="project" value="TreeGrafter"/>
</dbReference>
<feature type="region of interest" description="Disordered" evidence="5">
    <location>
        <begin position="1"/>
        <end position="43"/>
    </location>
</feature>
<dbReference type="GO" id="GO:0005737">
    <property type="term" value="C:cytoplasm"/>
    <property type="evidence" value="ECO:0007669"/>
    <property type="project" value="TreeGrafter"/>
</dbReference>
<dbReference type="InterPro" id="IPR001680">
    <property type="entry name" value="WD40_rpt"/>
</dbReference>
<dbReference type="PRINTS" id="PR01547">
    <property type="entry name" value="YEAST176DUF"/>
</dbReference>
<dbReference type="GO" id="GO:0010506">
    <property type="term" value="P:regulation of autophagy"/>
    <property type="evidence" value="ECO:0007669"/>
    <property type="project" value="TreeGrafter"/>
</dbReference>
<dbReference type="GO" id="GO:0030307">
    <property type="term" value="P:positive regulation of cell growth"/>
    <property type="evidence" value="ECO:0007669"/>
    <property type="project" value="TreeGrafter"/>
</dbReference>
<keyword evidence="8" id="KW-1185">Reference proteome</keyword>
<evidence type="ECO:0000313" key="8">
    <source>
        <dbReference type="Proteomes" id="UP000250266"/>
    </source>
</evidence>
<dbReference type="SUPFAM" id="SSF50978">
    <property type="entry name" value="WD40 repeat-like"/>
    <property type="match status" value="1"/>
</dbReference>
<feature type="region of interest" description="Disordered" evidence="5">
    <location>
        <begin position="907"/>
        <end position="942"/>
    </location>
</feature>
<feature type="region of interest" description="Disordered" evidence="5">
    <location>
        <begin position="961"/>
        <end position="1019"/>
    </location>
</feature>
<dbReference type="InterPro" id="IPR015943">
    <property type="entry name" value="WD40/YVTN_repeat-like_dom_sf"/>
</dbReference>
<feature type="compositionally biased region" description="Polar residues" evidence="5">
    <location>
        <begin position="29"/>
        <end position="43"/>
    </location>
</feature>
<feature type="repeat" description="WD" evidence="4">
    <location>
        <begin position="1280"/>
        <end position="1322"/>
    </location>
</feature>
<keyword evidence="3" id="KW-0677">Repeat</keyword>
<evidence type="ECO:0000256" key="4">
    <source>
        <dbReference type="PROSITE-ProRule" id="PRU00221"/>
    </source>
</evidence>
<dbReference type="FunFam" id="2.130.10.10:FF:000514">
    <property type="entry name" value="TORC1 growth control complex subunit Kog1"/>
    <property type="match status" value="1"/>
</dbReference>
<protein>
    <submittedName>
        <fullName evidence="7">WD repeat-containing protein-like protein mip1</fullName>
    </submittedName>
</protein>
<dbReference type="SMART" id="SM01302">
    <property type="entry name" value="Raptor_N"/>
    <property type="match status" value="1"/>
</dbReference>
<name>A0A8E2E6K3_9PEZI</name>
<dbReference type="PANTHER" id="PTHR12848:SF16">
    <property type="entry name" value="REGULATORY-ASSOCIATED PROTEIN OF MTOR"/>
    <property type="match status" value="1"/>
</dbReference>
<dbReference type="SUPFAM" id="SSF48371">
    <property type="entry name" value="ARM repeat"/>
    <property type="match status" value="1"/>
</dbReference>
<dbReference type="Pfam" id="PF14538">
    <property type="entry name" value="Raptor_N"/>
    <property type="match status" value="1"/>
</dbReference>
<dbReference type="GO" id="GO:0031929">
    <property type="term" value="P:TOR signaling"/>
    <property type="evidence" value="ECO:0007669"/>
    <property type="project" value="InterPro"/>
</dbReference>
<organism evidence="7 8">
    <name type="scientific">Lepidopterella palustris CBS 459.81</name>
    <dbReference type="NCBI Taxonomy" id="1314670"/>
    <lineage>
        <taxon>Eukaryota</taxon>
        <taxon>Fungi</taxon>
        <taxon>Dikarya</taxon>
        <taxon>Ascomycota</taxon>
        <taxon>Pezizomycotina</taxon>
        <taxon>Dothideomycetes</taxon>
        <taxon>Pleosporomycetidae</taxon>
        <taxon>Mytilinidiales</taxon>
        <taxon>Argynnaceae</taxon>
        <taxon>Lepidopterella</taxon>
    </lineage>
</organism>
<dbReference type="PANTHER" id="PTHR12848">
    <property type="entry name" value="REGULATORY-ASSOCIATED PROTEIN OF MTOR"/>
    <property type="match status" value="1"/>
</dbReference>
<dbReference type="OrthoDB" id="10262360at2759"/>
<evidence type="ECO:0000259" key="6">
    <source>
        <dbReference type="SMART" id="SM01302"/>
    </source>
</evidence>
<feature type="region of interest" description="Disordered" evidence="5">
    <location>
        <begin position="90"/>
        <end position="119"/>
    </location>
</feature>
<comment type="similarity">
    <text evidence="1">Belongs to the WD repeat RAPTOR family.</text>
</comment>
<keyword evidence="2 4" id="KW-0853">WD repeat</keyword>
<reference evidence="7 8" key="1">
    <citation type="journal article" date="2016" name="Nat. Commun.">
        <title>Ectomycorrhizal ecology is imprinted in the genome of the dominant symbiotic fungus Cenococcum geophilum.</title>
        <authorList>
            <consortium name="DOE Joint Genome Institute"/>
            <person name="Peter M."/>
            <person name="Kohler A."/>
            <person name="Ohm R.A."/>
            <person name="Kuo A."/>
            <person name="Krutzmann J."/>
            <person name="Morin E."/>
            <person name="Arend M."/>
            <person name="Barry K.W."/>
            <person name="Binder M."/>
            <person name="Choi C."/>
            <person name="Clum A."/>
            <person name="Copeland A."/>
            <person name="Grisel N."/>
            <person name="Haridas S."/>
            <person name="Kipfer T."/>
            <person name="LaButti K."/>
            <person name="Lindquist E."/>
            <person name="Lipzen A."/>
            <person name="Maire R."/>
            <person name="Meier B."/>
            <person name="Mihaltcheva S."/>
            <person name="Molinier V."/>
            <person name="Murat C."/>
            <person name="Poggeler S."/>
            <person name="Quandt C.A."/>
            <person name="Sperisen C."/>
            <person name="Tritt A."/>
            <person name="Tisserant E."/>
            <person name="Crous P.W."/>
            <person name="Henrissat B."/>
            <person name="Nehls U."/>
            <person name="Egli S."/>
            <person name="Spatafora J.W."/>
            <person name="Grigoriev I.V."/>
            <person name="Martin F.M."/>
        </authorList>
    </citation>
    <scope>NUCLEOTIDE SEQUENCE [LARGE SCALE GENOMIC DNA]</scope>
    <source>
        <strain evidence="7 8">CBS 459.81</strain>
    </source>
</reference>
<evidence type="ECO:0000256" key="1">
    <source>
        <dbReference type="ARBA" id="ARBA00009257"/>
    </source>
</evidence>
<dbReference type="PROSITE" id="PS50082">
    <property type="entry name" value="WD_REPEATS_2"/>
    <property type="match status" value="1"/>
</dbReference>
<dbReference type="SMART" id="SM00320">
    <property type="entry name" value="WD40"/>
    <property type="match status" value="6"/>
</dbReference>
<dbReference type="EMBL" id="KV745067">
    <property type="protein sequence ID" value="OCK78325.1"/>
    <property type="molecule type" value="Genomic_DNA"/>
</dbReference>
<dbReference type="InterPro" id="IPR029347">
    <property type="entry name" value="Raptor_N"/>
</dbReference>
<sequence>MRVLSEMPPLGARLQQASHPGYSIIEPGEQSTAPLDPQESQGVTFRSRLSSAAAPTANRHLLQMDGHAASISQNLTNGAEPERPLLLRAKSDFSPRRANVHDQQDSADEELGSSGEGDFKIRHGWESQLTSEEYNNLLTSTFFMYYTDKKHETGGNPKEDDEAYPLQEWRMRDRLKTVSAVLALCLNIGVDPPDVIKTNPCAKEECWIDPTNSSGVSGHTPMNQIGKALQTQYEQLSMRTRYKLCLDPTVDETRRYCSTLRRNARNERVLFHYNGHGVPKPTTSGEIWVFNRNYTQYIPISLYDLQSWIAAPSLFVYDCSDAGLIIANFNKFAEKHQSEYDETRARDNSMDALDYRDCIHLGACREKETLPTNPELPADVFTSCLTDPIIMAVKFFILQNPLPSSVHTQDAHSIPGRVSERRTPLGELNWIFTAITDTIAWNSLSKPLFKKLFRQDLMVAALFRNFLLAQRIMRVYHCHPVCHPDIPQTYDHPLWRSWDLAVEMILAQLSDLYAAQRGEKEYEYRHSEFFSEQLTAFEVYLGQGAVDQRVPEQLPIVLQVLLSQVHRLRALILLSKFLDLGPWAVNLALSIGIFPYVLKLLQSQAIELKPVMVFIWARILAVDQSCQTDLLKDNGYQYFISILNPSSGIPIMNASEHRAMCAFIVAMFCKDFIQGQRASLSPELVESCLDHLRDLQNPLLRQWSCLCLSKLWVNFPDAKWAGIRCSAHQRLCELVLDPVAEVRAAMLYALTTFLGIPDVTAQVANIEESIASMVLIMTTDGNSMVRKELLVFFSTFVERYKSRFIVAAFEQLQEEESLRKELASKIAERNGDGLYMKMRSSVLGNGELSASCSQNTVFSAIWKEMLIMSVDPHPEIARDATTVVDYVLVALIESPLSKFAQPQFDEILRESRRPRPTRTTTEPALDPQASTPPTPSRPDGYLSMLGIRRTASVAQSLKSLSLWGGHEPSPNLTRSPGRSRVPNELHRPPDEMDQLQVSSASYHPDEEPTPRGFKARNVNEPPVLPLKSKFYEWSVEYFREPQMKPSEADEPGSTDYNGRLWRRNRNDKIIAETQPQKDVAGSNRWDKPKGFFNNGSQPTKMCFHQFEDHLIVTDNRDTVCVWDWQHNTRLNRFSNGNPQDSKITEVRLINEDDQALLMTGSSDGVLKLFRNYESKNKVELVTSFRALTDLVPSNKNAGLVFDWQQGRGLILVAGDVKVIRVWNAGTEICTSDIPARSGSCITSLTSDQVEGDVFTAGFGDGAVRVYDQREKPATAMVKVWKEHGEWITNVHLQRGGQRELVSGSRGGEVKLWDIRMNKSVKTIKATKDTLRSLSVHEHAPVFATGSERHTVKIFNLTNGNHLSSFEPYSSFLYQNRSSPIATTAFHPHRMMIAGAALHDTHVNIYACQNGMETAKAWEP</sequence>
<dbReference type="InterPro" id="IPR016024">
    <property type="entry name" value="ARM-type_fold"/>
</dbReference>
<dbReference type="InterPro" id="IPR011989">
    <property type="entry name" value="ARM-like"/>
</dbReference>
<evidence type="ECO:0000256" key="5">
    <source>
        <dbReference type="SAM" id="MobiDB-lite"/>
    </source>
</evidence>
<feature type="compositionally biased region" description="Basic and acidic residues" evidence="5">
    <location>
        <begin position="90"/>
        <end position="104"/>
    </location>
</feature>